<sequence>MTSAHQVEQSKFYEGRKNGTAQPFEARQEDVTVNGSLDERQAQSEAVQGHVNGLLGADPSANVVVLGDLSEFEFVSPVRDLVTNSGLTNLTETLPENERYSFIFQGNSQSLDHILVSNGLATGAEFDIVHTNVEFAATPQRGSDHDPLLARFTLAPAATVIEGTPRRDVLVGTDSNEIFLSSGGPDLITTGGGRDRIKFTNTNQTGATTTDFEVGADKLVFTELLTSIGYTGTNPLADGLIQIRNLGNSDRTQFSLELDRIGGGRTQFTNFITLQGVDAAALSDAENFVF</sequence>
<dbReference type="NCBIfam" id="TIGR03661">
    <property type="entry name" value="T1SS_VCA0849"/>
    <property type="match status" value="1"/>
</dbReference>
<feature type="region of interest" description="Disordered" evidence="1">
    <location>
        <begin position="1"/>
        <end position="29"/>
    </location>
</feature>
<organism evidence="2 3">
    <name type="scientific">Shackletoniella antarctica</name>
    <dbReference type="NCBI Taxonomy" id="268115"/>
    <lineage>
        <taxon>Bacteria</taxon>
        <taxon>Bacillati</taxon>
        <taxon>Cyanobacteriota</taxon>
        <taxon>Cyanophyceae</taxon>
        <taxon>Oculatellales</taxon>
        <taxon>Oculatellaceae</taxon>
        <taxon>Shackletoniella</taxon>
    </lineage>
</organism>
<evidence type="ECO:0008006" key="4">
    <source>
        <dbReference type="Google" id="ProtNLM"/>
    </source>
</evidence>
<evidence type="ECO:0000256" key="1">
    <source>
        <dbReference type="SAM" id="MobiDB-lite"/>
    </source>
</evidence>
<dbReference type="SUPFAM" id="SSF56219">
    <property type="entry name" value="DNase I-like"/>
    <property type="match status" value="1"/>
</dbReference>
<proteinExistence type="predicted"/>
<evidence type="ECO:0000313" key="2">
    <source>
        <dbReference type="EMBL" id="PZO33127.1"/>
    </source>
</evidence>
<dbReference type="Proteomes" id="UP000249081">
    <property type="component" value="Unassembled WGS sequence"/>
</dbReference>
<reference evidence="3" key="1">
    <citation type="submission" date="2018-04" db="EMBL/GenBank/DDBJ databases">
        <authorList>
            <person name="Cornet L."/>
        </authorList>
    </citation>
    <scope>NUCLEOTIDE SEQUENCE [LARGE SCALE GENOMIC DNA]</scope>
</reference>
<reference evidence="2 3" key="2">
    <citation type="submission" date="2018-06" db="EMBL/GenBank/DDBJ databases">
        <title>Metagenomic assembly of (sub)arctic Cyanobacteria and their associated microbiome from non-axenic cultures.</title>
        <authorList>
            <person name="Baurain D."/>
        </authorList>
    </citation>
    <scope>NUCLEOTIDE SEQUENCE [LARGE SCALE GENOMIC DNA]</scope>
    <source>
        <strain evidence="2">ULC041bin1</strain>
    </source>
</reference>
<dbReference type="SUPFAM" id="SSF51120">
    <property type="entry name" value="beta-Roll"/>
    <property type="match status" value="1"/>
</dbReference>
<accession>A0A2W4VNT9</accession>
<evidence type="ECO:0000313" key="3">
    <source>
        <dbReference type="Proteomes" id="UP000249081"/>
    </source>
</evidence>
<gene>
    <name evidence="2" type="ORF">DCF17_22365</name>
</gene>
<dbReference type="InterPro" id="IPR036691">
    <property type="entry name" value="Endo/exonu/phosph_ase_sf"/>
</dbReference>
<dbReference type="EMBL" id="QBMN01000273">
    <property type="protein sequence ID" value="PZO33127.1"/>
    <property type="molecule type" value="Genomic_DNA"/>
</dbReference>
<dbReference type="PANTHER" id="PTHR42834:SF1">
    <property type="entry name" value="ENDONUCLEASE_EXONUCLEASE_PHOSPHATASE FAMILY PROTEIN (AFU_ORTHOLOGUE AFUA_3G09210)"/>
    <property type="match status" value="1"/>
</dbReference>
<comment type="caution">
    <text evidence="2">The sequence shown here is derived from an EMBL/GenBank/DDBJ whole genome shotgun (WGS) entry which is preliminary data.</text>
</comment>
<dbReference type="InterPro" id="IPR019960">
    <property type="entry name" value="T1SS_VCA0849"/>
</dbReference>
<dbReference type="AlphaFoldDB" id="A0A2W4VNT9"/>
<dbReference type="Gene3D" id="3.60.10.10">
    <property type="entry name" value="Endonuclease/exonuclease/phosphatase"/>
    <property type="match status" value="1"/>
</dbReference>
<dbReference type="PANTHER" id="PTHR42834">
    <property type="entry name" value="ENDONUCLEASE/EXONUCLEASE/PHOSPHATASE FAMILY PROTEIN (AFU_ORTHOLOGUE AFUA_3G09210)"/>
    <property type="match status" value="1"/>
</dbReference>
<dbReference type="InterPro" id="IPR011049">
    <property type="entry name" value="Serralysin-like_metalloprot_C"/>
</dbReference>
<protein>
    <recommendedName>
        <fullName evidence="4">Endonuclease/exonuclease/phosphatase domain-containing protein</fullName>
    </recommendedName>
</protein>
<name>A0A2W4VNT9_9CYAN</name>